<evidence type="ECO:0000313" key="3">
    <source>
        <dbReference type="Proteomes" id="UP001172159"/>
    </source>
</evidence>
<dbReference type="AlphaFoldDB" id="A0AA39ZS90"/>
<evidence type="ECO:0000256" key="1">
    <source>
        <dbReference type="SAM" id="MobiDB-lite"/>
    </source>
</evidence>
<organism evidence="2 3">
    <name type="scientific">Apiosordaria backusii</name>
    <dbReference type="NCBI Taxonomy" id="314023"/>
    <lineage>
        <taxon>Eukaryota</taxon>
        <taxon>Fungi</taxon>
        <taxon>Dikarya</taxon>
        <taxon>Ascomycota</taxon>
        <taxon>Pezizomycotina</taxon>
        <taxon>Sordariomycetes</taxon>
        <taxon>Sordariomycetidae</taxon>
        <taxon>Sordariales</taxon>
        <taxon>Lasiosphaeriaceae</taxon>
        <taxon>Apiosordaria</taxon>
    </lineage>
</organism>
<sequence length="189" mass="21515">MALAHTLRGAPLPPKPPLIKPTSKSSSIAKPSLKTSLLRVKSIPTSAVVPKVQSLFLLKLHLDFNRKIIYLLITSISLKIPSSALPPNTISLKPNKNRLHLTYINTNLIRRGYLLKDILENVNKRYYIKENICIYKLKEILKSKYKKEDNKDKDNALFKDINVKSDANIGRRTVLEANIFLKVTIHSDY</sequence>
<keyword evidence="3" id="KW-1185">Reference proteome</keyword>
<evidence type="ECO:0000313" key="2">
    <source>
        <dbReference type="EMBL" id="KAK0702570.1"/>
    </source>
</evidence>
<dbReference type="EMBL" id="JAUKTV010000025">
    <property type="protein sequence ID" value="KAK0702570.1"/>
    <property type="molecule type" value="Genomic_DNA"/>
</dbReference>
<gene>
    <name evidence="2" type="ORF">B0T21DRAFT_353527</name>
</gene>
<proteinExistence type="predicted"/>
<reference evidence="2" key="1">
    <citation type="submission" date="2023-06" db="EMBL/GenBank/DDBJ databases">
        <title>Genome-scale phylogeny and comparative genomics of the fungal order Sordariales.</title>
        <authorList>
            <consortium name="Lawrence Berkeley National Laboratory"/>
            <person name="Hensen N."/>
            <person name="Bonometti L."/>
            <person name="Westerberg I."/>
            <person name="Brannstrom I.O."/>
            <person name="Guillou S."/>
            <person name="Cros-Aarteil S."/>
            <person name="Calhoun S."/>
            <person name="Haridas S."/>
            <person name="Kuo A."/>
            <person name="Mondo S."/>
            <person name="Pangilinan J."/>
            <person name="Riley R."/>
            <person name="Labutti K."/>
            <person name="Andreopoulos B."/>
            <person name="Lipzen A."/>
            <person name="Chen C."/>
            <person name="Yanf M."/>
            <person name="Daum C."/>
            <person name="Ng V."/>
            <person name="Clum A."/>
            <person name="Steindorff A."/>
            <person name="Ohm R."/>
            <person name="Martin F."/>
            <person name="Silar P."/>
            <person name="Natvig D."/>
            <person name="Lalanne C."/>
            <person name="Gautier V."/>
            <person name="Ament-Velasquez S.L."/>
            <person name="Kruys A."/>
            <person name="Hutchinson M.I."/>
            <person name="Powell A.J."/>
            <person name="Barry K."/>
            <person name="Miller A.N."/>
            <person name="Grigoriev I.V."/>
            <person name="Debuchy R."/>
            <person name="Gladieux P."/>
            <person name="Thoren M.H."/>
            <person name="Johannesson H."/>
        </authorList>
    </citation>
    <scope>NUCLEOTIDE SEQUENCE</scope>
    <source>
        <strain evidence="2">CBS 540.89</strain>
    </source>
</reference>
<protein>
    <submittedName>
        <fullName evidence="2">Uncharacterized protein</fullName>
    </submittedName>
</protein>
<comment type="caution">
    <text evidence="2">The sequence shown here is derived from an EMBL/GenBank/DDBJ whole genome shotgun (WGS) entry which is preliminary data.</text>
</comment>
<dbReference type="Proteomes" id="UP001172159">
    <property type="component" value="Unassembled WGS sequence"/>
</dbReference>
<feature type="region of interest" description="Disordered" evidence="1">
    <location>
        <begin position="1"/>
        <end position="27"/>
    </location>
</feature>
<accession>A0AA39ZS90</accession>
<name>A0AA39ZS90_9PEZI</name>